<feature type="modified residue" description="N6-(pyridoxal phosphate)lysine" evidence="6">
    <location>
        <position position="293"/>
    </location>
</feature>
<dbReference type="PATRIC" id="fig|2064.6.peg.5906"/>
<dbReference type="Gene3D" id="3.90.1150.10">
    <property type="entry name" value="Aspartate Aminotransferase, domain 1"/>
    <property type="match status" value="1"/>
</dbReference>
<dbReference type="InterPro" id="IPR002129">
    <property type="entry name" value="PyrdxlP-dep_de-COase"/>
</dbReference>
<dbReference type="SUPFAM" id="SSF53383">
    <property type="entry name" value="PLP-dependent transferases"/>
    <property type="match status" value="1"/>
</dbReference>
<evidence type="ECO:0000256" key="5">
    <source>
        <dbReference type="ARBA" id="ARBA00023239"/>
    </source>
</evidence>
<protein>
    <submittedName>
        <fullName evidence="8">Pyridoxal-dependent decarboxylase</fullName>
    </submittedName>
</protein>
<dbReference type="EMBL" id="JXZB01000004">
    <property type="protein sequence ID" value="KIQ62757.1"/>
    <property type="molecule type" value="Genomic_DNA"/>
</dbReference>
<proteinExistence type="inferred from homology"/>
<evidence type="ECO:0000256" key="4">
    <source>
        <dbReference type="ARBA" id="ARBA00022898"/>
    </source>
</evidence>
<evidence type="ECO:0000313" key="8">
    <source>
        <dbReference type="EMBL" id="KIQ62757.1"/>
    </source>
</evidence>
<evidence type="ECO:0000256" key="6">
    <source>
        <dbReference type="PIRSR" id="PIRSR602129-50"/>
    </source>
</evidence>
<dbReference type="GO" id="GO:0019752">
    <property type="term" value="P:carboxylic acid metabolic process"/>
    <property type="evidence" value="ECO:0007669"/>
    <property type="project" value="InterPro"/>
</dbReference>
<dbReference type="InterPro" id="IPR015422">
    <property type="entry name" value="PyrdxlP-dep_Trfase_small"/>
</dbReference>
<keyword evidence="9" id="KW-1185">Reference proteome</keyword>
<dbReference type="GO" id="GO:0004058">
    <property type="term" value="F:aromatic-L-amino-acid decarboxylase activity"/>
    <property type="evidence" value="ECO:0007669"/>
    <property type="project" value="UniProtKB-ARBA"/>
</dbReference>
<keyword evidence="4 6" id="KW-0663">Pyridoxal phosphate</keyword>
<dbReference type="InterPro" id="IPR015421">
    <property type="entry name" value="PyrdxlP-dep_Trfase_major"/>
</dbReference>
<dbReference type="RefSeq" id="WP_043914999.1">
    <property type="nucleotide sequence ID" value="NZ_CP173360.1"/>
</dbReference>
<keyword evidence="5 7" id="KW-0456">Lyase</keyword>
<evidence type="ECO:0000256" key="7">
    <source>
        <dbReference type="RuleBase" id="RU000382"/>
    </source>
</evidence>
<organism evidence="8 9">
    <name type="scientific">Kitasatospora griseola</name>
    <name type="common">Streptomyces griseolosporeus</name>
    <dbReference type="NCBI Taxonomy" id="2064"/>
    <lineage>
        <taxon>Bacteria</taxon>
        <taxon>Bacillati</taxon>
        <taxon>Actinomycetota</taxon>
        <taxon>Actinomycetes</taxon>
        <taxon>Kitasatosporales</taxon>
        <taxon>Streptomycetaceae</taxon>
        <taxon>Kitasatospora</taxon>
    </lineage>
</organism>
<evidence type="ECO:0000256" key="2">
    <source>
        <dbReference type="ARBA" id="ARBA00009533"/>
    </source>
</evidence>
<dbReference type="Proteomes" id="UP000032066">
    <property type="component" value="Unassembled WGS sequence"/>
</dbReference>
<dbReference type="InterPro" id="IPR015424">
    <property type="entry name" value="PyrdxlP-dep_Trfase"/>
</dbReference>
<gene>
    <name evidence="8" type="ORF">TR51_27830</name>
</gene>
<reference evidence="8 9" key="1">
    <citation type="submission" date="2015-02" db="EMBL/GenBank/DDBJ databases">
        <title>Draft genome sequence of Kitasatospora griseola MF730-N6, a bafilomycin, terpentecin and satosporin producer.</title>
        <authorList>
            <person name="Arens J.C."/>
            <person name="Haltli B."/>
            <person name="Kerr R.G."/>
        </authorList>
    </citation>
    <scope>NUCLEOTIDE SEQUENCE [LARGE SCALE GENOMIC DNA]</scope>
    <source>
        <strain evidence="8 9">MF730-N6</strain>
    </source>
</reference>
<accession>A0A0D0PQV3</accession>
<evidence type="ECO:0000313" key="9">
    <source>
        <dbReference type="Proteomes" id="UP000032066"/>
    </source>
</evidence>
<dbReference type="InterPro" id="IPR010977">
    <property type="entry name" value="Aromatic_deC"/>
</dbReference>
<sequence>MNHDERAFLTHAAAQAMNYLDSLSERHVGATAGADDLMKLLGGPLPGASTAPLETIGLLARAAAEGGVVASSGPRYFGYVVGGTLPVAVAADWIATAWDQNAGIFDLGPAVATAEHVAAGWLVDLFGLPAGTTVGFPTGCAMAHMTALAAARHHVLARAGWDVERFGLQTAPTLNIVVGAQRHLTVDLALRYLGFGTEQLHVVPADAEGRLQAGELEGLLAGLDGPTIVIAQAGDVNSGAIDPIAEICEVAHRHDAWVHVDGAFGLWAAASPKLRHLVAGVERADSWATDAHKWLNVPYDCGLVFVAHPQAHQSAMLHTRADYLPPGTPGERDSIEWVPELSRRARSLPVWAALRSLGRSGVAEMIEGCCDHAQRFVRAFDGEPQVEIVNEVVLNQVLVRFGDDDAITRGVIARLQAGGECWFGETVWGGRVAMRVSITSWRTTAQDMDRTIAAIRVALDETLRAAGKAN</sequence>
<comment type="cofactor">
    <cofactor evidence="1 6 7">
        <name>pyridoxal 5'-phosphate</name>
        <dbReference type="ChEBI" id="CHEBI:597326"/>
    </cofactor>
</comment>
<dbReference type="Pfam" id="PF00282">
    <property type="entry name" value="Pyridoxal_deC"/>
    <property type="match status" value="1"/>
</dbReference>
<evidence type="ECO:0000256" key="1">
    <source>
        <dbReference type="ARBA" id="ARBA00001933"/>
    </source>
</evidence>
<dbReference type="PANTHER" id="PTHR11999:SF70">
    <property type="entry name" value="MIP05841P"/>
    <property type="match status" value="1"/>
</dbReference>
<comment type="similarity">
    <text evidence="2 7">Belongs to the group II decarboxylase family.</text>
</comment>
<dbReference type="PANTHER" id="PTHR11999">
    <property type="entry name" value="GROUP II PYRIDOXAL-5-PHOSPHATE DECARBOXYLASE"/>
    <property type="match status" value="1"/>
</dbReference>
<dbReference type="STRING" id="2064.TR51_27830"/>
<evidence type="ECO:0000256" key="3">
    <source>
        <dbReference type="ARBA" id="ARBA00022793"/>
    </source>
</evidence>
<name>A0A0D0PQV3_KITGR</name>
<dbReference type="OrthoDB" id="3335676at2"/>
<comment type="caution">
    <text evidence="8">The sequence shown here is derived from an EMBL/GenBank/DDBJ whole genome shotgun (WGS) entry which is preliminary data.</text>
</comment>
<dbReference type="Gene3D" id="3.40.640.10">
    <property type="entry name" value="Type I PLP-dependent aspartate aminotransferase-like (Major domain)"/>
    <property type="match status" value="1"/>
</dbReference>
<dbReference type="GO" id="GO:0030170">
    <property type="term" value="F:pyridoxal phosphate binding"/>
    <property type="evidence" value="ECO:0007669"/>
    <property type="project" value="InterPro"/>
</dbReference>
<dbReference type="AlphaFoldDB" id="A0A0D0PQV3"/>
<keyword evidence="3" id="KW-0210">Decarboxylase</keyword>